<dbReference type="CDD" id="cd05233">
    <property type="entry name" value="SDR_c"/>
    <property type="match status" value="1"/>
</dbReference>
<reference evidence="3 4" key="1">
    <citation type="journal article" date="2019" name="Int. J. Syst. Evol. Microbiol.">
        <title>The Global Catalogue of Microorganisms (GCM) 10K type strain sequencing project: providing services to taxonomists for standard genome sequencing and annotation.</title>
        <authorList>
            <consortium name="The Broad Institute Genomics Platform"/>
            <consortium name="The Broad Institute Genome Sequencing Center for Infectious Disease"/>
            <person name="Wu L."/>
            <person name="Ma J."/>
        </authorList>
    </citation>
    <scope>NUCLEOTIDE SEQUENCE [LARGE SCALE GENOMIC DNA]</scope>
    <source>
        <strain evidence="3 4">JCM 6923</strain>
    </source>
</reference>
<evidence type="ECO:0000256" key="1">
    <source>
        <dbReference type="ARBA" id="ARBA00006484"/>
    </source>
</evidence>
<dbReference type="RefSeq" id="WP_346074821.1">
    <property type="nucleotide sequence ID" value="NZ_BAAATL010000001.1"/>
</dbReference>
<dbReference type="InterPro" id="IPR057326">
    <property type="entry name" value="KR_dom"/>
</dbReference>
<name>A0ABN3KJP6_9ACTN</name>
<gene>
    <name evidence="3" type="primary">fabG_1</name>
    <name evidence="3" type="ORF">GCM10010422_00070</name>
</gene>
<dbReference type="Proteomes" id="UP001501721">
    <property type="component" value="Unassembled WGS sequence"/>
</dbReference>
<dbReference type="EMBL" id="BAAATL010000001">
    <property type="protein sequence ID" value="GAA2463814.1"/>
    <property type="molecule type" value="Genomic_DNA"/>
</dbReference>
<dbReference type="SUPFAM" id="SSF51735">
    <property type="entry name" value="NAD(P)-binding Rossmann-fold domains"/>
    <property type="match status" value="1"/>
</dbReference>
<dbReference type="SMART" id="SM00822">
    <property type="entry name" value="PKS_KR"/>
    <property type="match status" value="1"/>
</dbReference>
<feature type="domain" description="Ketoreductase" evidence="2">
    <location>
        <begin position="6"/>
        <end position="185"/>
    </location>
</feature>
<dbReference type="InterPro" id="IPR050259">
    <property type="entry name" value="SDR"/>
</dbReference>
<evidence type="ECO:0000259" key="2">
    <source>
        <dbReference type="SMART" id="SM00822"/>
    </source>
</evidence>
<accession>A0ABN3KJP6</accession>
<dbReference type="PRINTS" id="PR00081">
    <property type="entry name" value="GDHRDH"/>
</dbReference>
<dbReference type="PRINTS" id="PR00080">
    <property type="entry name" value="SDRFAMILY"/>
</dbReference>
<comment type="caution">
    <text evidence="3">The sequence shown here is derived from an EMBL/GenBank/DDBJ whole genome shotgun (WGS) entry which is preliminary data.</text>
</comment>
<protein>
    <submittedName>
        <fullName evidence="3">3-oxoacyl-[acyl-carrier-protein] reductase</fullName>
    </submittedName>
</protein>
<dbReference type="InterPro" id="IPR036291">
    <property type="entry name" value="NAD(P)-bd_dom_sf"/>
</dbReference>
<dbReference type="InterPro" id="IPR020904">
    <property type="entry name" value="Sc_DH/Rdtase_CS"/>
</dbReference>
<dbReference type="InterPro" id="IPR002347">
    <property type="entry name" value="SDR_fam"/>
</dbReference>
<dbReference type="Pfam" id="PF13561">
    <property type="entry name" value="adh_short_C2"/>
    <property type="match status" value="1"/>
</dbReference>
<dbReference type="PROSITE" id="PS00061">
    <property type="entry name" value="ADH_SHORT"/>
    <property type="match status" value="1"/>
</dbReference>
<evidence type="ECO:0000313" key="3">
    <source>
        <dbReference type="EMBL" id="GAA2463814.1"/>
    </source>
</evidence>
<sequence length="246" mass="25352">MTLQNKRVVVTGASGDLGRAMACRFLDLGADLVLQYRSDSAALKPVLRAAREAGREAFAVAADLAEPDGPDRLAAAVLARWAAVDGLVNNAGGTRPQPFEEITAADWDQALRLNLTAPFRLIQLLLPALRKEGGSVVNISSVAALTGGAFGPQYAAAKAGLIGLTRSAARDLGVHGVRVNALAPGPVDSAMTSSLDGPVLDGIIRATALRRLVDPLEVADAAAFLLSTGTAVSGQTLVVDAGRHFV</sequence>
<proteinExistence type="inferred from homology"/>
<organism evidence="3 4">
    <name type="scientific">Streptomyces graminearus</name>
    <dbReference type="NCBI Taxonomy" id="284030"/>
    <lineage>
        <taxon>Bacteria</taxon>
        <taxon>Bacillati</taxon>
        <taxon>Actinomycetota</taxon>
        <taxon>Actinomycetes</taxon>
        <taxon>Kitasatosporales</taxon>
        <taxon>Streptomycetaceae</taxon>
        <taxon>Streptomyces</taxon>
    </lineage>
</organism>
<dbReference type="Gene3D" id="3.40.50.720">
    <property type="entry name" value="NAD(P)-binding Rossmann-like Domain"/>
    <property type="match status" value="1"/>
</dbReference>
<dbReference type="PANTHER" id="PTHR42879">
    <property type="entry name" value="3-OXOACYL-(ACYL-CARRIER-PROTEIN) REDUCTASE"/>
    <property type="match status" value="1"/>
</dbReference>
<comment type="similarity">
    <text evidence="1">Belongs to the short-chain dehydrogenases/reductases (SDR) family.</text>
</comment>
<keyword evidence="4" id="KW-1185">Reference proteome</keyword>
<evidence type="ECO:0000313" key="4">
    <source>
        <dbReference type="Proteomes" id="UP001501721"/>
    </source>
</evidence>
<dbReference type="PANTHER" id="PTHR42879:SF2">
    <property type="entry name" value="3-OXOACYL-[ACYL-CARRIER-PROTEIN] REDUCTASE FABG"/>
    <property type="match status" value="1"/>
</dbReference>